<dbReference type="Pfam" id="PF00443">
    <property type="entry name" value="UCH"/>
    <property type="match status" value="1"/>
</dbReference>
<dbReference type="AlphaFoldDB" id="L8GSQ7"/>
<accession>L8GSQ7</accession>
<dbReference type="InterPro" id="IPR018200">
    <property type="entry name" value="USP_CS"/>
</dbReference>
<dbReference type="InterPro" id="IPR049407">
    <property type="entry name" value="Usp38-like_N"/>
</dbReference>
<dbReference type="InterPro" id="IPR028889">
    <property type="entry name" value="USP"/>
</dbReference>
<sequence>MGELLLAHLAGQPGQEKWAASFFSTTRLTEYLVDTCPRARCEEEEEEEGGEEGVRRKGLLTHSLDKVVHLLCLALTLKGKSDPVGVLRDSNALHSYLSPLLRKFASPLLQVALAQLLVCVPSARPPAVDVPQVVLGWLTGVGVEDDVAEHADGGSEAARAYDTRVGLLTTLLLHTCNGREDKILALLVQVFIHLAKPASGSSGGIPSFALAAVLQNVPSSYIARSHLRWAGTLRAASLIAHPASGAKDAEVELALVHLISWPLSHRLGDWVIGLLGALAEAKRYSVVASLTAKSAHIAVNQMFVPELRVGALRVLRHLLLGYQHSPTIFHALLPDLTKLVAALAEQPGGTTGGSSSSSSSSSASSADSHHNRRPREEAEAPTEKEERLSLGSAGWEAAVARQGQQAADPALSQVYAAQIVPRRVISALLTLFDSASTTHPPWCPYVGAGLAELLHVLMLHYTGYPELEADARKLISQHQWTTAEGVYKEVGNVLPRTGARGRTGLVNLGNTCYLNSALQALFMTDSLRDALAALNLPLRPSDAAHALAACPTATQLQRVFAYLLRSARGAYAPKLLRAALPGYYQEPIQHDASEFLKYLLDQLETELGATPQKALVSRSFGGTLTNRIICSSCGHQSPTKEAFTDLALPFDTTDEAAPTDLAAMLRSFLRAELLEGSNRYACPRCDALRDARKEVAVTSPPEHLVLTLKRFSYDYKTGRRAKILTPVRYPLSFSLPVLDHDALAAGVETVTEVPYQLYGVVMHSGRSAHHGHYYAYARPAHAPLARKEGPDEDSGDHRHLEGRREEEEERWYLFNDSLVQKSSYRAFSAISQKFSSDVPYLLFYARATPHAPRPDSAAATEATEVLPALAREVEADNARFLAEEEAAARRAAQIKKSRYAYARTSSPFYRFDEDDEDEWGGRGCGGKRFDDDFGGGAFGGFGPHFVS</sequence>
<dbReference type="STRING" id="1257118.L8GSQ7"/>
<dbReference type="GO" id="GO:0004843">
    <property type="term" value="F:cysteine-type deubiquitinase activity"/>
    <property type="evidence" value="ECO:0007669"/>
    <property type="project" value="UniProtKB-UniRule"/>
</dbReference>
<dbReference type="VEuPathDB" id="AmoebaDB:ACA1_216430"/>
<name>L8GSQ7_ACACF</name>
<evidence type="ECO:0000313" key="5">
    <source>
        <dbReference type="Proteomes" id="UP000011083"/>
    </source>
</evidence>
<evidence type="ECO:0000256" key="2">
    <source>
        <dbReference type="SAM" id="MobiDB-lite"/>
    </source>
</evidence>
<dbReference type="OrthoDB" id="2420415at2759"/>
<feature type="region of interest" description="Disordered" evidence="2">
    <location>
        <begin position="784"/>
        <end position="803"/>
    </location>
</feature>
<dbReference type="GO" id="GO:0005634">
    <property type="term" value="C:nucleus"/>
    <property type="evidence" value="ECO:0007669"/>
    <property type="project" value="TreeGrafter"/>
</dbReference>
<feature type="domain" description="USP" evidence="3">
    <location>
        <begin position="503"/>
        <end position="847"/>
    </location>
</feature>
<feature type="compositionally biased region" description="Basic and acidic residues" evidence="2">
    <location>
        <begin position="374"/>
        <end position="387"/>
    </location>
</feature>
<comment type="similarity">
    <text evidence="1">Belongs to the peptidase C19 family.</text>
</comment>
<dbReference type="SUPFAM" id="SSF54001">
    <property type="entry name" value="Cysteine proteinases"/>
    <property type="match status" value="1"/>
</dbReference>
<dbReference type="EMBL" id="KB008036">
    <property type="protein sequence ID" value="ELR15141.1"/>
    <property type="molecule type" value="Genomic_DNA"/>
</dbReference>
<evidence type="ECO:0000256" key="1">
    <source>
        <dbReference type="RuleBase" id="RU366025"/>
    </source>
</evidence>
<reference evidence="4 5" key="1">
    <citation type="journal article" date="2013" name="Genome Biol.">
        <title>Genome of Acanthamoeba castellanii highlights extensive lateral gene transfer and early evolution of tyrosine kinase signaling.</title>
        <authorList>
            <person name="Clarke M."/>
            <person name="Lohan A.J."/>
            <person name="Liu B."/>
            <person name="Lagkouvardos I."/>
            <person name="Roy S."/>
            <person name="Zafar N."/>
            <person name="Bertelli C."/>
            <person name="Schilde C."/>
            <person name="Kianianmomeni A."/>
            <person name="Burglin T.R."/>
            <person name="Frech C."/>
            <person name="Turcotte B."/>
            <person name="Kopec K.O."/>
            <person name="Synnott J.M."/>
            <person name="Choo C."/>
            <person name="Paponov I."/>
            <person name="Finkler A."/>
            <person name="Soon Heng Tan C."/>
            <person name="Hutchins A.P."/>
            <person name="Weinmeier T."/>
            <person name="Rattei T."/>
            <person name="Chu J.S."/>
            <person name="Gimenez G."/>
            <person name="Irimia M."/>
            <person name="Rigden D.J."/>
            <person name="Fitzpatrick D.A."/>
            <person name="Lorenzo-Morales J."/>
            <person name="Bateman A."/>
            <person name="Chiu C.H."/>
            <person name="Tang P."/>
            <person name="Hegemann P."/>
            <person name="Fromm H."/>
            <person name="Raoult D."/>
            <person name="Greub G."/>
            <person name="Miranda-Saavedra D."/>
            <person name="Chen N."/>
            <person name="Nash P."/>
            <person name="Ginger M.L."/>
            <person name="Horn M."/>
            <person name="Schaap P."/>
            <person name="Caler L."/>
            <person name="Loftus B."/>
        </authorList>
    </citation>
    <scope>NUCLEOTIDE SEQUENCE [LARGE SCALE GENOMIC DNA]</scope>
    <source>
        <strain evidence="4 5">Neff</strain>
    </source>
</reference>
<dbReference type="GO" id="GO:0005829">
    <property type="term" value="C:cytosol"/>
    <property type="evidence" value="ECO:0007669"/>
    <property type="project" value="TreeGrafter"/>
</dbReference>
<dbReference type="Proteomes" id="UP000011083">
    <property type="component" value="Unassembled WGS sequence"/>
</dbReference>
<dbReference type="EC" id="3.4.19.12" evidence="1"/>
<dbReference type="PROSITE" id="PS00973">
    <property type="entry name" value="USP_2"/>
    <property type="match status" value="1"/>
</dbReference>
<dbReference type="InterPro" id="IPR001394">
    <property type="entry name" value="Peptidase_C19_UCH"/>
</dbReference>
<dbReference type="Pfam" id="PF21246">
    <property type="entry name" value="Usp38-like_N"/>
    <property type="match status" value="1"/>
</dbReference>
<dbReference type="RefSeq" id="XP_004337154.1">
    <property type="nucleotide sequence ID" value="XM_004337106.1"/>
</dbReference>
<dbReference type="KEGG" id="acan:ACA1_216430"/>
<protein>
    <recommendedName>
        <fullName evidence="1">Ubiquitin carboxyl-terminal hydrolase</fullName>
        <ecNumber evidence="1">3.4.19.12</ecNumber>
    </recommendedName>
</protein>
<keyword evidence="1" id="KW-0378">Hydrolase</keyword>
<keyword evidence="5" id="KW-1185">Reference proteome</keyword>
<keyword evidence="1" id="KW-0645">Protease</keyword>
<dbReference type="InterPro" id="IPR050164">
    <property type="entry name" value="Peptidase_C19"/>
</dbReference>
<dbReference type="GeneID" id="14915656"/>
<dbReference type="InterPro" id="IPR038765">
    <property type="entry name" value="Papain-like_cys_pep_sf"/>
</dbReference>
<dbReference type="GO" id="GO:0006508">
    <property type="term" value="P:proteolysis"/>
    <property type="evidence" value="ECO:0007669"/>
    <property type="project" value="UniProtKB-KW"/>
</dbReference>
<dbReference type="PANTHER" id="PTHR24006">
    <property type="entry name" value="UBIQUITIN CARBOXYL-TERMINAL HYDROLASE"/>
    <property type="match status" value="1"/>
</dbReference>
<evidence type="ECO:0000259" key="3">
    <source>
        <dbReference type="PROSITE" id="PS50235"/>
    </source>
</evidence>
<dbReference type="PROSITE" id="PS00972">
    <property type="entry name" value="USP_1"/>
    <property type="match status" value="1"/>
</dbReference>
<dbReference type="PROSITE" id="PS50235">
    <property type="entry name" value="USP_3"/>
    <property type="match status" value="1"/>
</dbReference>
<comment type="catalytic activity">
    <reaction evidence="1">
        <text>Thiol-dependent hydrolysis of ester, thioester, amide, peptide and isopeptide bonds formed by the C-terminal Gly of ubiquitin (a 76-residue protein attached to proteins as an intracellular targeting signal).</text>
        <dbReference type="EC" id="3.4.19.12"/>
    </reaction>
</comment>
<keyword evidence="1" id="KW-0833">Ubl conjugation pathway</keyword>
<evidence type="ECO:0000313" key="4">
    <source>
        <dbReference type="EMBL" id="ELR15141.1"/>
    </source>
</evidence>
<keyword evidence="1" id="KW-0788">Thiol protease</keyword>
<feature type="compositionally biased region" description="Basic and acidic residues" evidence="2">
    <location>
        <begin position="785"/>
        <end position="803"/>
    </location>
</feature>
<feature type="compositionally biased region" description="Low complexity" evidence="2">
    <location>
        <begin position="354"/>
        <end position="366"/>
    </location>
</feature>
<feature type="region of interest" description="Disordered" evidence="2">
    <location>
        <begin position="347"/>
        <end position="387"/>
    </location>
</feature>
<organism evidence="4 5">
    <name type="scientific">Acanthamoeba castellanii (strain ATCC 30010 / Neff)</name>
    <dbReference type="NCBI Taxonomy" id="1257118"/>
    <lineage>
        <taxon>Eukaryota</taxon>
        <taxon>Amoebozoa</taxon>
        <taxon>Discosea</taxon>
        <taxon>Longamoebia</taxon>
        <taxon>Centramoebida</taxon>
        <taxon>Acanthamoebidae</taxon>
        <taxon>Acanthamoeba</taxon>
    </lineage>
</organism>
<proteinExistence type="inferred from homology"/>
<dbReference type="Gene3D" id="3.90.70.10">
    <property type="entry name" value="Cysteine proteinases"/>
    <property type="match status" value="1"/>
</dbReference>
<gene>
    <name evidence="4" type="ORF">ACA1_216430</name>
</gene>
<dbReference type="GO" id="GO:0016579">
    <property type="term" value="P:protein deubiquitination"/>
    <property type="evidence" value="ECO:0007669"/>
    <property type="project" value="InterPro"/>
</dbReference>